<dbReference type="PRINTS" id="PR00367">
    <property type="entry name" value="ETHRSPELEMNT"/>
</dbReference>
<dbReference type="Proteomes" id="UP000836841">
    <property type="component" value="Chromosome 2"/>
</dbReference>
<evidence type="ECO:0000256" key="1">
    <source>
        <dbReference type="ARBA" id="ARBA00004123"/>
    </source>
</evidence>
<evidence type="ECO:0000313" key="10">
    <source>
        <dbReference type="EMBL" id="CAH2048315.1"/>
    </source>
</evidence>
<keyword evidence="7" id="KW-0539">Nucleus</keyword>
<comment type="similarity">
    <text evidence="8">Belongs to the AP2/ERF transcription factor family. ERF subfamily.</text>
</comment>
<evidence type="ECO:0000256" key="3">
    <source>
        <dbReference type="ARBA" id="ARBA00023015"/>
    </source>
</evidence>
<keyword evidence="4" id="KW-0238">DNA-binding</keyword>
<dbReference type="PANTHER" id="PTHR31194:SF225">
    <property type="entry name" value="AP2 DOMAIN CLASS TRANSCRIPTION FACTOR"/>
    <property type="match status" value="1"/>
</dbReference>
<accession>A0AAU9RRB3</accession>
<organism evidence="10 11">
    <name type="scientific">Thlaspi arvense</name>
    <name type="common">Field penny-cress</name>
    <dbReference type="NCBI Taxonomy" id="13288"/>
    <lineage>
        <taxon>Eukaryota</taxon>
        <taxon>Viridiplantae</taxon>
        <taxon>Streptophyta</taxon>
        <taxon>Embryophyta</taxon>
        <taxon>Tracheophyta</taxon>
        <taxon>Spermatophyta</taxon>
        <taxon>Magnoliopsida</taxon>
        <taxon>eudicotyledons</taxon>
        <taxon>Gunneridae</taxon>
        <taxon>Pentapetalae</taxon>
        <taxon>rosids</taxon>
        <taxon>malvids</taxon>
        <taxon>Brassicales</taxon>
        <taxon>Brassicaceae</taxon>
        <taxon>Thlaspideae</taxon>
        <taxon>Thlaspi</taxon>
    </lineage>
</organism>
<dbReference type="SUPFAM" id="SSF54171">
    <property type="entry name" value="DNA-binding domain"/>
    <property type="match status" value="1"/>
</dbReference>
<evidence type="ECO:0000256" key="6">
    <source>
        <dbReference type="ARBA" id="ARBA00023163"/>
    </source>
</evidence>
<dbReference type="GO" id="GO:0005634">
    <property type="term" value="C:nucleus"/>
    <property type="evidence" value="ECO:0007669"/>
    <property type="project" value="UniProtKB-SubCell"/>
</dbReference>
<dbReference type="InterPro" id="IPR001471">
    <property type="entry name" value="AP2/ERF_dom"/>
</dbReference>
<dbReference type="InterPro" id="IPR036955">
    <property type="entry name" value="AP2/ERF_dom_sf"/>
</dbReference>
<dbReference type="Pfam" id="PF00847">
    <property type="entry name" value="AP2"/>
    <property type="match status" value="1"/>
</dbReference>
<keyword evidence="2" id="KW-0936">Ethylene signaling pathway</keyword>
<dbReference type="SMART" id="SM00380">
    <property type="entry name" value="AP2"/>
    <property type="match status" value="1"/>
</dbReference>
<dbReference type="GO" id="GO:0009873">
    <property type="term" value="P:ethylene-activated signaling pathway"/>
    <property type="evidence" value="ECO:0007669"/>
    <property type="project" value="UniProtKB-KW"/>
</dbReference>
<reference evidence="10 11" key="1">
    <citation type="submission" date="2022-03" db="EMBL/GenBank/DDBJ databases">
        <authorList>
            <person name="Nunn A."/>
            <person name="Chopra R."/>
            <person name="Nunn A."/>
            <person name="Contreras Garrido A."/>
        </authorList>
    </citation>
    <scope>NUCLEOTIDE SEQUENCE [LARGE SCALE GENOMIC DNA]</scope>
</reference>
<dbReference type="InterPro" id="IPR050913">
    <property type="entry name" value="AP2/ERF_ERF"/>
</dbReference>
<evidence type="ECO:0000256" key="8">
    <source>
        <dbReference type="ARBA" id="ARBA00024343"/>
    </source>
</evidence>
<keyword evidence="11" id="KW-1185">Reference proteome</keyword>
<keyword evidence="5" id="KW-0010">Activator</keyword>
<gene>
    <name evidence="10" type="ORF">TAV2_LOCUS6349</name>
</gene>
<evidence type="ECO:0000256" key="5">
    <source>
        <dbReference type="ARBA" id="ARBA00023159"/>
    </source>
</evidence>
<comment type="subcellular location">
    <subcellularLocation>
        <location evidence="1">Nucleus</location>
    </subcellularLocation>
</comment>
<dbReference type="AlphaFoldDB" id="A0AAU9RRB3"/>
<evidence type="ECO:0000256" key="4">
    <source>
        <dbReference type="ARBA" id="ARBA00023125"/>
    </source>
</evidence>
<dbReference type="PIRSF" id="PIRSF038123">
    <property type="entry name" value="PTI6"/>
    <property type="match status" value="1"/>
</dbReference>
<evidence type="ECO:0000256" key="7">
    <source>
        <dbReference type="ARBA" id="ARBA00023242"/>
    </source>
</evidence>
<dbReference type="GO" id="GO:0003677">
    <property type="term" value="F:DNA binding"/>
    <property type="evidence" value="ECO:0007669"/>
    <property type="project" value="UniProtKB-KW"/>
</dbReference>
<dbReference type="CDD" id="cd00018">
    <property type="entry name" value="AP2"/>
    <property type="match status" value="1"/>
</dbReference>
<dbReference type="Gene3D" id="3.30.730.10">
    <property type="entry name" value="AP2/ERF domain"/>
    <property type="match status" value="1"/>
</dbReference>
<name>A0AAU9RRB3_THLAR</name>
<dbReference type="PROSITE" id="PS51032">
    <property type="entry name" value="AP2_ERF"/>
    <property type="match status" value="1"/>
</dbReference>
<dbReference type="PANTHER" id="PTHR31194">
    <property type="entry name" value="SHN SHINE , DNA BINDING / TRANSCRIPTION FACTOR"/>
    <property type="match status" value="1"/>
</dbReference>
<dbReference type="EMBL" id="OU466858">
    <property type="protein sequence ID" value="CAH2048315.1"/>
    <property type="molecule type" value="Genomic_DNA"/>
</dbReference>
<dbReference type="FunFam" id="3.30.730.10:FF:000001">
    <property type="entry name" value="Ethylene-responsive transcription factor 2"/>
    <property type="match status" value="1"/>
</dbReference>
<dbReference type="GO" id="GO:0003700">
    <property type="term" value="F:DNA-binding transcription factor activity"/>
    <property type="evidence" value="ECO:0007669"/>
    <property type="project" value="InterPro"/>
</dbReference>
<evidence type="ECO:0000313" key="11">
    <source>
        <dbReference type="Proteomes" id="UP000836841"/>
    </source>
</evidence>
<keyword evidence="6" id="KW-0804">Transcription</keyword>
<keyword evidence="3" id="KW-0805">Transcription regulation</keyword>
<sequence length="260" mass="29420">MRNSENSTPKIKVMKKGLISQTELPRILRISVTDPYATESSSSDDDDEEEYHNMVSKRRRIKRYVHEVTFDSPSYSIENQNVAVSKKIGNSGSTEKKKKKYRGVRQRPWGKWAAEIRDPTRRVRRWLGTFNTAEEAAKVYDHAAIQIHGKAAVTNFATDSIPAEPLCVAACIQSPTTVLHSPTSSDSLSNSPAGGEDRITAGTETFFPPVDSVFLGTEFDYSVEECFSVGFSNRNMEDRFYDIGDLFRFDHFQDFDDFFG</sequence>
<evidence type="ECO:0000259" key="9">
    <source>
        <dbReference type="PROSITE" id="PS51032"/>
    </source>
</evidence>
<feature type="domain" description="AP2/ERF" evidence="9">
    <location>
        <begin position="100"/>
        <end position="157"/>
    </location>
</feature>
<protein>
    <recommendedName>
        <fullName evidence="9">AP2/ERF domain-containing protein</fullName>
    </recommendedName>
</protein>
<proteinExistence type="inferred from homology"/>
<evidence type="ECO:0000256" key="2">
    <source>
        <dbReference type="ARBA" id="ARBA00022745"/>
    </source>
</evidence>
<dbReference type="InterPro" id="IPR016177">
    <property type="entry name" value="DNA-bd_dom_sf"/>
</dbReference>